<keyword evidence="2" id="KW-1185">Reference proteome</keyword>
<dbReference type="RefSeq" id="YP_004934223.1">
    <property type="nucleotide sequence ID" value="NC_016162.1"/>
</dbReference>
<evidence type="ECO:0000313" key="2">
    <source>
        <dbReference type="Proteomes" id="UP000005883"/>
    </source>
</evidence>
<name>G8IRU4_9VIRU</name>
<sequence>MANMVIRFGDSHWTTVMIKNSPVYYWQESDGYYVCIDGRPDFFNTSTEMYLFAASEGRDVIQVTDENDQALRESGAFNGQGDF</sequence>
<proteinExistence type="predicted"/>
<accession>G8IRU4</accession>
<dbReference type="EMBL" id="JN848801">
    <property type="protein sequence ID" value="AER41416.1"/>
    <property type="molecule type" value="Genomic_DNA"/>
</dbReference>
<evidence type="ECO:0000313" key="1">
    <source>
        <dbReference type="EMBL" id="AER41416.1"/>
    </source>
</evidence>
<organism evidence="1 2">
    <name type="scientific">Vibrio phage VCY</name>
    <dbReference type="NCBI Taxonomy" id="1105327"/>
    <lineage>
        <taxon>Viruses</taxon>
        <taxon>Monodnaviria</taxon>
        <taxon>Loebvirae</taxon>
        <taxon>Hofneiviricota</taxon>
        <taxon>Faserviricetes</taxon>
        <taxon>Tubulavirales</taxon>
        <taxon>Inoviridae</taxon>
        <taxon>Vicialiavirus</taxon>
        <taxon>Vicialiavirus VCY</taxon>
    </lineage>
</organism>
<dbReference type="KEGG" id="vg:11447738"/>
<dbReference type="Proteomes" id="UP000005883">
    <property type="component" value="Segment"/>
</dbReference>
<dbReference type="GeneID" id="11447738"/>
<protein>
    <submittedName>
        <fullName evidence="1">Uncharacterized protein</fullName>
    </submittedName>
</protein>
<reference evidence="1 2" key="1">
    <citation type="journal article" date="2011" name="Appl. Environ. Microbiol.">
        <title>High Frequency of a Novel Filamentous Phage, VCY{Phi}, within an Environmental Vibrio cholerae Population.</title>
        <authorList>
            <person name="Xue H."/>
            <person name="Xu Y."/>
            <person name="Boucher Y."/>
            <person name="Polz M.F."/>
        </authorList>
    </citation>
    <scope>NUCLEOTIDE SEQUENCE [LARGE SCALE GENOMIC DNA]</scope>
</reference>